<feature type="transmembrane region" description="Helical" evidence="3">
    <location>
        <begin position="7"/>
        <end position="31"/>
    </location>
</feature>
<name>A0A4Q2K8N1_9FIRM</name>
<dbReference type="EMBL" id="SDOZ01000004">
    <property type="protein sequence ID" value="RXZ57976.1"/>
    <property type="molecule type" value="Genomic_DNA"/>
</dbReference>
<comment type="caution">
    <text evidence="4">The sequence shown here is derived from an EMBL/GenBank/DDBJ whole genome shotgun (WGS) entry which is preliminary data.</text>
</comment>
<dbReference type="InterPro" id="IPR001733">
    <property type="entry name" value="Peptidase_S26B"/>
</dbReference>
<evidence type="ECO:0000313" key="4">
    <source>
        <dbReference type="EMBL" id="RXZ57976.1"/>
    </source>
</evidence>
<dbReference type="RefSeq" id="WP_129226829.1">
    <property type="nucleotide sequence ID" value="NZ_SDOZ01000004.1"/>
</dbReference>
<keyword evidence="3" id="KW-0472">Membrane</keyword>
<dbReference type="EC" id="3.4.21.89" evidence="1"/>
<evidence type="ECO:0000256" key="3">
    <source>
        <dbReference type="SAM" id="Phobius"/>
    </source>
</evidence>
<dbReference type="GO" id="GO:0004252">
    <property type="term" value="F:serine-type endopeptidase activity"/>
    <property type="evidence" value="ECO:0007669"/>
    <property type="project" value="UniProtKB-UniRule"/>
</dbReference>
<sequence>MRNKKVINIVVNVIVAIILVFVFILTLNIILSGDKGYTSIFGTAYVSVESNSMKGDKADNFQKGDLLKIKILDEEEKKNLQPGDVITFWDNTIVDNQLVLNSHRIIKVEKQSDGSVRYETKGDNNLDADKMLIPDVTIVGIYEGKIGGLGNVVSWFHSSTGFFVCIVLPAFLIVAYFAFNLVMVLRERNKVSDETKKERLRQELLEELRAEGKLSVGNDDEISEPDNKDQD</sequence>
<keyword evidence="3" id="KW-1133">Transmembrane helix</keyword>
<dbReference type="GO" id="GO:0006465">
    <property type="term" value="P:signal peptide processing"/>
    <property type="evidence" value="ECO:0007669"/>
    <property type="project" value="UniProtKB-UniRule"/>
</dbReference>
<accession>A0A4Q2K8N1</accession>
<feature type="transmembrane region" description="Helical" evidence="3">
    <location>
        <begin position="161"/>
        <end position="182"/>
    </location>
</feature>
<dbReference type="NCBIfam" id="TIGR02228">
    <property type="entry name" value="sigpep_I_arch"/>
    <property type="match status" value="1"/>
</dbReference>
<keyword evidence="3" id="KW-0812">Transmembrane</keyword>
<proteinExistence type="predicted"/>
<dbReference type="AlphaFoldDB" id="A0A4Q2K8N1"/>
<evidence type="ECO:0000256" key="2">
    <source>
        <dbReference type="SAM" id="MobiDB-lite"/>
    </source>
</evidence>
<reference evidence="4 5" key="1">
    <citation type="journal article" date="2019" name="Gut">
        <title>Antibiotics-induced monodominance of a novel gut bacterial order.</title>
        <authorList>
            <person name="Hildebrand F."/>
            <person name="Moitinho-Silva L."/>
            <person name="Blasche S."/>
            <person name="Jahn M.T."/>
            <person name="Gossmann T.I."/>
            <person name="Heuerta-Cepas J."/>
            <person name="Hercog R."/>
            <person name="Luetge M."/>
            <person name="Bahram M."/>
            <person name="Pryszlak A."/>
            <person name="Alves R.J."/>
            <person name="Waszak S.M."/>
            <person name="Zhu A."/>
            <person name="Ye L."/>
            <person name="Costea P.I."/>
            <person name="Aalvink S."/>
            <person name="Belzer C."/>
            <person name="Forslund S.K."/>
            <person name="Sunagawa S."/>
            <person name="Hentschel U."/>
            <person name="Merten C."/>
            <person name="Patil K.R."/>
            <person name="Benes V."/>
            <person name="Bork P."/>
        </authorList>
    </citation>
    <scope>NUCLEOTIDE SEQUENCE [LARGE SCALE GENOMIC DNA]</scope>
    <source>
        <strain evidence="4 5">HDS1380</strain>
    </source>
</reference>
<dbReference type="Proteomes" id="UP000291269">
    <property type="component" value="Unassembled WGS sequence"/>
</dbReference>
<gene>
    <name evidence="4" type="ORF">ESZ91_09950</name>
</gene>
<evidence type="ECO:0000313" key="5">
    <source>
        <dbReference type="Proteomes" id="UP000291269"/>
    </source>
</evidence>
<evidence type="ECO:0000256" key="1">
    <source>
        <dbReference type="NCBIfam" id="TIGR02228"/>
    </source>
</evidence>
<organism evidence="4 5">
    <name type="scientific">Candidatus Borkfalkia ceftriaxoniphila</name>
    <dbReference type="NCBI Taxonomy" id="2508949"/>
    <lineage>
        <taxon>Bacteria</taxon>
        <taxon>Bacillati</taxon>
        <taxon>Bacillota</taxon>
        <taxon>Clostridia</taxon>
        <taxon>Christensenellales</taxon>
        <taxon>Christensenellaceae</taxon>
        <taxon>Candidatus Borkfalkia</taxon>
    </lineage>
</organism>
<dbReference type="GO" id="GO:0016020">
    <property type="term" value="C:membrane"/>
    <property type="evidence" value="ECO:0007669"/>
    <property type="project" value="UniProtKB-UniRule"/>
</dbReference>
<dbReference type="OrthoDB" id="385000at2"/>
<dbReference type="GO" id="GO:0009003">
    <property type="term" value="F:signal peptidase activity"/>
    <property type="evidence" value="ECO:0007669"/>
    <property type="project" value="UniProtKB-EC"/>
</dbReference>
<feature type="region of interest" description="Disordered" evidence="2">
    <location>
        <begin position="211"/>
        <end position="231"/>
    </location>
</feature>
<dbReference type="InterPro" id="IPR019533">
    <property type="entry name" value="Peptidase_S26"/>
</dbReference>
<protein>
    <recommendedName>
        <fullName evidence="1">Signal peptidase I</fullName>
        <ecNumber evidence="1">3.4.21.89</ecNumber>
    </recommendedName>
</protein>
<keyword evidence="4" id="KW-0378">Hydrolase</keyword>
<keyword evidence="5" id="KW-1185">Reference proteome</keyword>
<dbReference type="CDD" id="cd06530">
    <property type="entry name" value="S26_SPase_I"/>
    <property type="match status" value="1"/>
</dbReference>